<accession>A0A5A7SE30</accession>
<dbReference type="Gene3D" id="3.30.70.270">
    <property type="match status" value="1"/>
</dbReference>
<reference evidence="3 4" key="1">
    <citation type="submission" date="2019-07" db="EMBL/GenBank/DDBJ databases">
        <title>Rhodococcus cavernicolus sp. nov., isolated from a cave.</title>
        <authorList>
            <person name="Lee S.D."/>
        </authorList>
    </citation>
    <scope>NUCLEOTIDE SEQUENCE [LARGE SCALE GENOMIC DNA]</scope>
    <source>
        <strain evidence="3 4">C1-24</strain>
    </source>
</reference>
<keyword evidence="1" id="KW-1133">Transmembrane helix</keyword>
<organism evidence="3 4">
    <name type="scientific">Antrihabitans cavernicola</name>
    <dbReference type="NCBI Taxonomy" id="2495913"/>
    <lineage>
        <taxon>Bacteria</taxon>
        <taxon>Bacillati</taxon>
        <taxon>Actinomycetota</taxon>
        <taxon>Actinomycetes</taxon>
        <taxon>Mycobacteriales</taxon>
        <taxon>Nocardiaceae</taxon>
        <taxon>Antrihabitans</taxon>
    </lineage>
</organism>
<feature type="domain" description="GGDEF" evidence="2">
    <location>
        <begin position="373"/>
        <end position="505"/>
    </location>
</feature>
<dbReference type="PROSITE" id="PS50887">
    <property type="entry name" value="GGDEF"/>
    <property type="match status" value="1"/>
</dbReference>
<dbReference type="InterPro" id="IPR052163">
    <property type="entry name" value="DGC-Regulatory_Protein"/>
</dbReference>
<dbReference type="PANTHER" id="PTHR46663:SF2">
    <property type="entry name" value="GGDEF DOMAIN-CONTAINING PROTEIN"/>
    <property type="match status" value="1"/>
</dbReference>
<feature type="transmembrane region" description="Helical" evidence="1">
    <location>
        <begin position="7"/>
        <end position="28"/>
    </location>
</feature>
<feature type="transmembrane region" description="Helical" evidence="1">
    <location>
        <begin position="140"/>
        <end position="162"/>
    </location>
</feature>
<proteinExistence type="predicted"/>
<dbReference type="CDD" id="cd01949">
    <property type="entry name" value="GGDEF"/>
    <property type="match status" value="1"/>
</dbReference>
<feature type="transmembrane region" description="Helical" evidence="1">
    <location>
        <begin position="174"/>
        <end position="195"/>
    </location>
</feature>
<gene>
    <name evidence="3" type="ORF">FOY51_10170</name>
</gene>
<name>A0A5A7SE30_9NOCA</name>
<protein>
    <submittedName>
        <fullName evidence="3">GGDEF domain-containing protein</fullName>
    </submittedName>
</protein>
<feature type="transmembrane region" description="Helical" evidence="1">
    <location>
        <begin position="34"/>
        <end position="54"/>
    </location>
</feature>
<dbReference type="SMART" id="SM00267">
    <property type="entry name" value="GGDEF"/>
    <property type="match status" value="1"/>
</dbReference>
<dbReference type="AlphaFoldDB" id="A0A5A7SE30"/>
<dbReference type="InterPro" id="IPR000160">
    <property type="entry name" value="GGDEF_dom"/>
</dbReference>
<dbReference type="Proteomes" id="UP000322244">
    <property type="component" value="Unassembled WGS sequence"/>
</dbReference>
<dbReference type="InterPro" id="IPR043128">
    <property type="entry name" value="Rev_trsase/Diguanyl_cyclase"/>
</dbReference>
<evidence type="ECO:0000259" key="2">
    <source>
        <dbReference type="PROSITE" id="PS50887"/>
    </source>
</evidence>
<dbReference type="EMBL" id="VLNY01000004">
    <property type="protein sequence ID" value="KAA0022873.1"/>
    <property type="molecule type" value="Genomic_DNA"/>
</dbReference>
<dbReference type="PANTHER" id="PTHR46663">
    <property type="entry name" value="DIGUANYLATE CYCLASE DGCT-RELATED"/>
    <property type="match status" value="1"/>
</dbReference>
<comment type="caution">
    <text evidence="3">The sequence shown here is derived from an EMBL/GenBank/DDBJ whole genome shotgun (WGS) entry which is preliminary data.</text>
</comment>
<sequence>MIREVRVRPIVVLGVGIGIVALAGISALPDRPAAIGAGVAQLVGGAAATWACLWTSRNQDGLQRSWRLLVALGMAGWTAGAFLWVLNRNIAGNRRPPPMLADFGYFLFAGALLAALLLFFRESMRAAGGSSERHVRAVSLIDSLVVVGSLFTLTWSTSLGSVAHWNAPSLQKHLIVLAHPIADLIIVSTVALLLLTRRVRDRFLPQLCLLGCGAVVSGLSDSALAYRVSVGRPELPPIGDLGFVLGPALIVVAAMTATGKAWVPRIRTSSERAHLLMPYGFVVLTGAVVLGRAIGGGGMDVLGTSMVWLVVVLVLVRQIVILLENKALLEQLSSAQTELAYRAHHDPLTGLANRTLLGLRLDEAMDHRRRSGQVFAVLLIDLDDFKAVNDSLGHAAGDLLLQIVGDRLRGCVRAHDTVSRLGGDEFVVVLASGGSEPRAVAQRIVSVLGEPCVVDGHVLAIKATVGVVEPGYEPGLTPEIILHRADGAMYAGKRRGKSVIVAYDASGASTLSEDTDIIPR</sequence>
<dbReference type="RefSeq" id="WP_149430132.1">
    <property type="nucleotide sequence ID" value="NZ_VLNY01000004.1"/>
</dbReference>
<evidence type="ECO:0000313" key="3">
    <source>
        <dbReference type="EMBL" id="KAA0022873.1"/>
    </source>
</evidence>
<feature type="transmembrane region" description="Helical" evidence="1">
    <location>
        <begin position="66"/>
        <end position="87"/>
    </location>
</feature>
<dbReference type="Pfam" id="PF00990">
    <property type="entry name" value="GGDEF"/>
    <property type="match status" value="1"/>
</dbReference>
<feature type="transmembrane region" description="Helical" evidence="1">
    <location>
        <begin position="207"/>
        <end position="229"/>
    </location>
</feature>
<evidence type="ECO:0000256" key="1">
    <source>
        <dbReference type="SAM" id="Phobius"/>
    </source>
</evidence>
<keyword evidence="1" id="KW-0472">Membrane</keyword>
<evidence type="ECO:0000313" key="4">
    <source>
        <dbReference type="Proteomes" id="UP000322244"/>
    </source>
</evidence>
<keyword evidence="1" id="KW-0812">Transmembrane</keyword>
<dbReference type="SUPFAM" id="SSF55073">
    <property type="entry name" value="Nucleotide cyclase"/>
    <property type="match status" value="1"/>
</dbReference>
<feature type="transmembrane region" description="Helical" evidence="1">
    <location>
        <begin position="99"/>
        <end position="120"/>
    </location>
</feature>
<dbReference type="OrthoDB" id="23692at2"/>
<keyword evidence="4" id="KW-1185">Reference proteome</keyword>
<feature type="transmembrane region" description="Helical" evidence="1">
    <location>
        <begin position="275"/>
        <end position="294"/>
    </location>
</feature>
<dbReference type="NCBIfam" id="TIGR00254">
    <property type="entry name" value="GGDEF"/>
    <property type="match status" value="1"/>
</dbReference>
<dbReference type="InterPro" id="IPR029787">
    <property type="entry name" value="Nucleotide_cyclase"/>
</dbReference>
<feature type="transmembrane region" description="Helical" evidence="1">
    <location>
        <begin position="241"/>
        <end position="263"/>
    </location>
</feature>
<feature type="transmembrane region" description="Helical" evidence="1">
    <location>
        <begin position="306"/>
        <end position="323"/>
    </location>
</feature>